<gene>
    <name evidence="2" type="ORF">OEZ71_01020</name>
</gene>
<evidence type="ECO:0000256" key="1">
    <source>
        <dbReference type="SAM" id="Phobius"/>
    </source>
</evidence>
<name>A0ABT2ZJF2_9RHOB</name>
<sequence>MRSTLMQKLRGFRSNDEGVTLVEYGIGLTLAVVVGTFLLTNLGGAVQGEMSAACNVLTGATANTYTGTC</sequence>
<dbReference type="RefSeq" id="WP_263738071.1">
    <property type="nucleotide sequence ID" value="NZ_JAOWKZ010000001.1"/>
</dbReference>
<feature type="transmembrane region" description="Helical" evidence="1">
    <location>
        <begin position="21"/>
        <end position="40"/>
    </location>
</feature>
<evidence type="ECO:0008006" key="4">
    <source>
        <dbReference type="Google" id="ProtNLM"/>
    </source>
</evidence>
<organism evidence="2 3">
    <name type="scientific">Albidovulum litorale</name>
    <dbReference type="NCBI Taxonomy" id="2984134"/>
    <lineage>
        <taxon>Bacteria</taxon>
        <taxon>Pseudomonadati</taxon>
        <taxon>Pseudomonadota</taxon>
        <taxon>Alphaproteobacteria</taxon>
        <taxon>Rhodobacterales</taxon>
        <taxon>Paracoccaceae</taxon>
        <taxon>Albidovulum</taxon>
    </lineage>
</organism>
<keyword evidence="1" id="KW-1133">Transmembrane helix</keyword>
<keyword evidence="1" id="KW-0812">Transmembrane</keyword>
<keyword evidence="3" id="KW-1185">Reference proteome</keyword>
<dbReference type="EMBL" id="JAOWKZ010000001">
    <property type="protein sequence ID" value="MCV2870871.1"/>
    <property type="molecule type" value="Genomic_DNA"/>
</dbReference>
<protein>
    <recommendedName>
        <fullName evidence="4">Pilus assembly protein Flp/PilA</fullName>
    </recommendedName>
</protein>
<dbReference type="Proteomes" id="UP001652564">
    <property type="component" value="Unassembled WGS sequence"/>
</dbReference>
<comment type="caution">
    <text evidence="2">The sequence shown here is derived from an EMBL/GenBank/DDBJ whole genome shotgun (WGS) entry which is preliminary data.</text>
</comment>
<proteinExistence type="predicted"/>
<accession>A0ABT2ZJF2</accession>
<evidence type="ECO:0000313" key="2">
    <source>
        <dbReference type="EMBL" id="MCV2870871.1"/>
    </source>
</evidence>
<evidence type="ECO:0000313" key="3">
    <source>
        <dbReference type="Proteomes" id="UP001652564"/>
    </source>
</evidence>
<keyword evidence="1" id="KW-0472">Membrane</keyword>
<reference evidence="2 3" key="1">
    <citation type="submission" date="2022-10" db="EMBL/GenBank/DDBJ databases">
        <title>Defluviimonas sp. nov., isolated from ocean surface sediments.</title>
        <authorList>
            <person name="He W."/>
            <person name="Wang L."/>
            <person name="Zhang D.-F."/>
        </authorList>
    </citation>
    <scope>NUCLEOTIDE SEQUENCE [LARGE SCALE GENOMIC DNA]</scope>
    <source>
        <strain evidence="2 3">WL0050</strain>
    </source>
</reference>